<name>A0A645DDI2_9ZZZZ</name>
<dbReference type="AlphaFoldDB" id="A0A645DDI2"/>
<reference evidence="1" key="1">
    <citation type="submission" date="2019-08" db="EMBL/GenBank/DDBJ databases">
        <authorList>
            <person name="Kucharzyk K."/>
            <person name="Murdoch R.W."/>
            <person name="Higgins S."/>
            <person name="Loffler F."/>
        </authorList>
    </citation>
    <scope>NUCLEOTIDE SEQUENCE</scope>
</reference>
<protein>
    <submittedName>
        <fullName evidence="1">Uncharacterized protein</fullName>
    </submittedName>
</protein>
<organism evidence="1">
    <name type="scientific">bioreactor metagenome</name>
    <dbReference type="NCBI Taxonomy" id="1076179"/>
    <lineage>
        <taxon>unclassified sequences</taxon>
        <taxon>metagenomes</taxon>
        <taxon>ecological metagenomes</taxon>
    </lineage>
</organism>
<accession>A0A645DDI2</accession>
<gene>
    <name evidence="1" type="ORF">SDC9_134522</name>
</gene>
<proteinExistence type="predicted"/>
<comment type="caution">
    <text evidence="1">The sequence shown here is derived from an EMBL/GenBank/DDBJ whole genome shotgun (WGS) entry which is preliminary data.</text>
</comment>
<evidence type="ECO:0000313" key="1">
    <source>
        <dbReference type="EMBL" id="MPM87426.1"/>
    </source>
</evidence>
<dbReference type="EMBL" id="VSSQ01035250">
    <property type="protein sequence ID" value="MPM87426.1"/>
    <property type="molecule type" value="Genomic_DNA"/>
</dbReference>
<sequence>MEHVVIPEMKLAFITSNEHHTYQYDYKRSINLNRYIDKIALTSFRTRLRLNKKLYSKLLDNAIESIKESKDFHDILELIYIKSMDFKKVDKFVEDFYLSIR</sequence>